<dbReference type="AlphaFoldDB" id="A0A1V9X4Y9"/>
<evidence type="ECO:0000256" key="3">
    <source>
        <dbReference type="SAM" id="MobiDB-lite"/>
    </source>
</evidence>
<feature type="compositionally biased region" description="Polar residues" evidence="3">
    <location>
        <begin position="53"/>
        <end position="66"/>
    </location>
</feature>
<feature type="compositionally biased region" description="Basic residues" evidence="3">
    <location>
        <begin position="91"/>
        <end position="105"/>
    </location>
</feature>
<dbReference type="InterPro" id="IPR057414">
    <property type="entry name" value="Zf-C3HC4_IRF-2BP1_2"/>
</dbReference>
<proteinExistence type="predicted"/>
<dbReference type="Pfam" id="PF25454">
    <property type="entry name" value="zf-C3HC4_IRF-2BP1_2"/>
    <property type="match status" value="1"/>
</dbReference>
<reference evidence="5 6" key="1">
    <citation type="journal article" date="2017" name="Gigascience">
        <title>Draft genome of the honey bee ectoparasitic mite, Tropilaelaps mercedesae, is shaped by the parasitic life history.</title>
        <authorList>
            <person name="Dong X."/>
            <person name="Armstrong S.D."/>
            <person name="Xia D."/>
            <person name="Makepeace B.L."/>
            <person name="Darby A.C."/>
            <person name="Kadowaki T."/>
        </authorList>
    </citation>
    <scope>NUCLEOTIDE SEQUENCE [LARGE SCALE GENOMIC DNA]</scope>
    <source>
        <strain evidence="5">Wuxi-XJTLU</strain>
    </source>
</reference>
<dbReference type="InterPro" id="IPR044882">
    <property type="entry name" value="I2BP1/2_C3HC4-RING_sf"/>
</dbReference>
<feature type="compositionally biased region" description="Low complexity" evidence="3">
    <location>
        <begin position="135"/>
        <end position="160"/>
    </location>
</feature>
<evidence type="ECO:0000259" key="4">
    <source>
        <dbReference type="Pfam" id="PF25454"/>
    </source>
</evidence>
<keyword evidence="6" id="KW-1185">Reference proteome</keyword>
<dbReference type="SUPFAM" id="SSF57850">
    <property type="entry name" value="RING/U-box"/>
    <property type="match status" value="1"/>
</dbReference>
<comment type="subcellular location">
    <subcellularLocation>
        <location evidence="1">Nucleus</location>
    </subcellularLocation>
</comment>
<dbReference type="STRING" id="418985.A0A1V9X4Y9"/>
<dbReference type="Gene3D" id="1.10.10.1580">
    <property type="entry name" value="Interferon regulatory factor 2-binding protein"/>
    <property type="match status" value="1"/>
</dbReference>
<dbReference type="GO" id="GO:0003714">
    <property type="term" value="F:transcription corepressor activity"/>
    <property type="evidence" value="ECO:0007669"/>
    <property type="project" value="TreeGrafter"/>
</dbReference>
<dbReference type="OrthoDB" id="10065080at2759"/>
<dbReference type="PANTHER" id="PTHR10816">
    <property type="entry name" value="MYELIN TRANSCRIPTION FACTOR 1-RELATED"/>
    <property type="match status" value="1"/>
</dbReference>
<organism evidence="5 6">
    <name type="scientific">Tropilaelaps mercedesae</name>
    <dbReference type="NCBI Taxonomy" id="418985"/>
    <lineage>
        <taxon>Eukaryota</taxon>
        <taxon>Metazoa</taxon>
        <taxon>Ecdysozoa</taxon>
        <taxon>Arthropoda</taxon>
        <taxon>Chelicerata</taxon>
        <taxon>Arachnida</taxon>
        <taxon>Acari</taxon>
        <taxon>Parasitiformes</taxon>
        <taxon>Mesostigmata</taxon>
        <taxon>Gamasina</taxon>
        <taxon>Dermanyssoidea</taxon>
        <taxon>Laelapidae</taxon>
        <taxon>Tropilaelaps</taxon>
    </lineage>
</organism>
<evidence type="ECO:0000313" key="5">
    <source>
        <dbReference type="EMBL" id="OQR68557.1"/>
    </source>
</evidence>
<dbReference type="GO" id="GO:0006357">
    <property type="term" value="P:regulation of transcription by RNA polymerase II"/>
    <property type="evidence" value="ECO:0007669"/>
    <property type="project" value="TreeGrafter"/>
</dbReference>
<evidence type="ECO:0000256" key="2">
    <source>
        <dbReference type="ARBA" id="ARBA00023242"/>
    </source>
</evidence>
<dbReference type="Proteomes" id="UP000192247">
    <property type="component" value="Unassembled WGS sequence"/>
</dbReference>
<protein>
    <submittedName>
        <fullName evidence="5">Interferon regulatory factor 2-binding protein 2-like</fullName>
    </submittedName>
</protein>
<evidence type="ECO:0000256" key="1">
    <source>
        <dbReference type="ARBA" id="ARBA00004123"/>
    </source>
</evidence>
<keyword evidence="2" id="KW-0539">Nucleus</keyword>
<dbReference type="InParanoid" id="A0A1V9X4Y9"/>
<sequence>MQDIGSCTPANTNAAAVGFPSACSGAAQVAGSVGATLSPMTRNIASPEGPLSALTQQSLVSAQAPSAANPHEERNGLHHGSSVATEPPPTTRRHSPPVAPKKSRHSLSAQPSQEGPPPSPASAASATPGQPPVGPAGSAASGAGGPSAPSAAPSGSAAKGATGGGAESAPTLKCTLCQQRLEDTHFVQCPSVGAHKFCFPCSRDSIQQQAATSGGEVRLHRQMGILLMNVYAI</sequence>
<name>A0A1V9X4Y9_9ACAR</name>
<feature type="domain" description="Interferon regulatory factor 2-binding protein 1/2-like C3HC4 zinc finger" evidence="4">
    <location>
        <begin position="172"/>
        <end position="211"/>
    </location>
</feature>
<comment type="caution">
    <text evidence="5">The sequence shown here is derived from an EMBL/GenBank/DDBJ whole genome shotgun (WGS) entry which is preliminary data.</text>
</comment>
<dbReference type="EMBL" id="MNPL01024359">
    <property type="protein sequence ID" value="OQR68557.1"/>
    <property type="molecule type" value="Genomic_DNA"/>
</dbReference>
<dbReference type="PANTHER" id="PTHR10816:SF19">
    <property type="entry name" value="PROTEIN INTERACTING WITH TTK69 AND SIN3A, ISOFORM D"/>
    <property type="match status" value="1"/>
</dbReference>
<feature type="region of interest" description="Disordered" evidence="3">
    <location>
        <begin position="39"/>
        <end position="168"/>
    </location>
</feature>
<gene>
    <name evidence="5" type="ORF">BIW11_12838</name>
</gene>
<evidence type="ECO:0000313" key="6">
    <source>
        <dbReference type="Proteomes" id="UP000192247"/>
    </source>
</evidence>
<accession>A0A1V9X4Y9</accession>
<dbReference type="GO" id="GO:0005634">
    <property type="term" value="C:nucleus"/>
    <property type="evidence" value="ECO:0007669"/>
    <property type="project" value="UniProtKB-SubCell"/>
</dbReference>